<evidence type="ECO:0000313" key="3">
    <source>
        <dbReference type="Proteomes" id="UP000683360"/>
    </source>
</evidence>
<dbReference type="InterPro" id="IPR006626">
    <property type="entry name" value="PbH1"/>
</dbReference>
<organism evidence="2 3">
    <name type="scientific">Mytilus edulis</name>
    <name type="common">Blue mussel</name>
    <dbReference type="NCBI Taxonomy" id="6550"/>
    <lineage>
        <taxon>Eukaryota</taxon>
        <taxon>Metazoa</taxon>
        <taxon>Spiralia</taxon>
        <taxon>Lophotrochozoa</taxon>
        <taxon>Mollusca</taxon>
        <taxon>Bivalvia</taxon>
        <taxon>Autobranchia</taxon>
        <taxon>Pteriomorphia</taxon>
        <taxon>Mytilida</taxon>
        <taxon>Mytiloidea</taxon>
        <taxon>Mytilidae</taxon>
        <taxon>Mytilinae</taxon>
        <taxon>Mytilus</taxon>
    </lineage>
</organism>
<evidence type="ECO:0000313" key="2">
    <source>
        <dbReference type="EMBL" id="CAG2241940.1"/>
    </source>
</evidence>
<evidence type="ECO:0000259" key="1">
    <source>
        <dbReference type="PROSITE" id="PS50022"/>
    </source>
</evidence>
<name>A0A8S3UHM8_MYTED</name>
<dbReference type="PROSITE" id="PS01286">
    <property type="entry name" value="FA58C_2"/>
    <property type="match status" value="1"/>
</dbReference>
<dbReference type="SMART" id="SM00710">
    <property type="entry name" value="PbH1"/>
    <property type="match status" value="11"/>
</dbReference>
<dbReference type="SUPFAM" id="SSF49785">
    <property type="entry name" value="Galactose-binding domain-like"/>
    <property type="match status" value="1"/>
</dbReference>
<gene>
    <name evidence="2" type="ORF">MEDL_54121</name>
</gene>
<comment type="caution">
    <text evidence="2">The sequence shown here is derived from an EMBL/GenBank/DDBJ whole genome shotgun (WGS) entry which is preliminary data.</text>
</comment>
<dbReference type="PANTHER" id="PTHR24543">
    <property type="entry name" value="MULTICOPPER OXIDASE-RELATED"/>
    <property type="match status" value="1"/>
</dbReference>
<accession>A0A8S3UHM8</accession>
<dbReference type="OrthoDB" id="6159603at2759"/>
<dbReference type="InterPro" id="IPR000421">
    <property type="entry name" value="FA58C"/>
</dbReference>
<dbReference type="InterPro" id="IPR008979">
    <property type="entry name" value="Galactose-bd-like_sf"/>
</dbReference>
<dbReference type="AlphaFoldDB" id="A0A8S3UHM8"/>
<proteinExistence type="predicted"/>
<dbReference type="Proteomes" id="UP000683360">
    <property type="component" value="Unassembled WGS sequence"/>
</dbReference>
<keyword evidence="3" id="KW-1185">Reference proteome</keyword>
<protein>
    <recommendedName>
        <fullName evidence="1">F5/8 type C domain-containing protein</fullName>
    </recommendedName>
</protein>
<sequence length="1097" mass="124352">MDFNASSAKFDEGGWAASVYDSFQYLKIDLEGLWEITSITNKDISRWYWYHTQSFRILHSKDGLTWTAYNTYLSEEIFGETFNRQDTLTTIQFNPTIKTRFIVFNPIRYNWRPSMRVELYGCKRNDVASNDIQTIVETNIESDTVWIPSQSPVIIDRHISIRPLATLTIQAGVSVIFTSSDAGIDVYGTLRVNGLEAVETIFTSSFPVLSKKRQWKGIFHQPGGNISLWYTVVRQATIGIQLSGGTTSKHKISDSTFTILHTRSFRNEYGIRLHGTAQLPYIYIDQSEFSFNSKHGLVIENWNDESSSDTVLHLYNSKLNDNYKSGLLSSCSYQKHILVIENSSFSRNGETGLYLYQYYYEPTTVFDISYSNFEENAYNGVEYKYICYYCHGNLSNSLRHNHMIHNKRFQIVFSFTNRNDKPVMMNVLLTNNTIRKHSYYERYAVSIGANRVIGVFEIVNNRFDDLHGGFGINSGQDSSVQVNMINNIFENIYGEQMAVVYISNTRLHFVENIISNCSVNNLVDLVDGLSHQIKNNSFNNNAVTYCIVRVGEEYNKIKSINADFNYWGTDNISLVKACICDVFLNSSKARVITDYVFLDPSMTSAQHIPTVDDFHITFDTDFNAYVIGGVIKSPSNLPTFESDTVIVNRTVIIDYSAEVHLFGITFNFTAKRGIIVLGNLRLGETLNRTILQAQNVEQRWNGIHLFKEELKLSNILMKDCDITLFVHNGASKIDVSNVSVVQTDGFITAINFIGNLELNLKNSIISTKNIVANIEINKTETLYINFENTALYSSTGKLLSLSEMVSKTNVTTIYINAKNSMFTTSSENLFEINTCSSHIQSRLMSSTFSVENGGKTIFNCKAMSVDLEGILNTYENSDTGLFVSFCDKQENKQDFNIGLNLTNNKFENIASTAIETHGQLKDIVIQNNHFVNNGACIKLAIAEFDFKSLSISQNVFSNNTADGIVKLLQPRSGNSTITMTQNVFENNKDIVLSFTSPYINIFQNFFENKDAAYNLKVERDTRSYTGMALNASQNYWGTTDVNGIEKRVYDNSYDNTLFKVTFRPYLGSKNYSDIQNEEAAFISSSGDIGGILRRMLP</sequence>
<reference evidence="2" key="1">
    <citation type="submission" date="2021-03" db="EMBL/GenBank/DDBJ databases">
        <authorList>
            <person name="Bekaert M."/>
        </authorList>
    </citation>
    <scope>NUCLEOTIDE SEQUENCE</scope>
</reference>
<dbReference type="EMBL" id="CAJPWZ010002604">
    <property type="protein sequence ID" value="CAG2241940.1"/>
    <property type="molecule type" value="Genomic_DNA"/>
</dbReference>
<dbReference type="PROSITE" id="PS50022">
    <property type="entry name" value="FA58C_3"/>
    <property type="match status" value="1"/>
</dbReference>
<dbReference type="Gene3D" id="2.60.120.260">
    <property type="entry name" value="Galactose-binding domain-like"/>
    <property type="match status" value="1"/>
</dbReference>
<dbReference type="Pfam" id="PF00754">
    <property type="entry name" value="F5_F8_type_C"/>
    <property type="match status" value="1"/>
</dbReference>
<feature type="domain" description="F5/8 type C" evidence="1">
    <location>
        <begin position="1"/>
        <end position="122"/>
    </location>
</feature>